<organism evidence="5 6">
    <name type="scientific">Salinibacter ruber</name>
    <dbReference type="NCBI Taxonomy" id="146919"/>
    <lineage>
        <taxon>Bacteria</taxon>
        <taxon>Pseudomonadati</taxon>
        <taxon>Rhodothermota</taxon>
        <taxon>Rhodothermia</taxon>
        <taxon>Rhodothermales</taxon>
        <taxon>Salinibacteraceae</taxon>
        <taxon>Salinibacter</taxon>
    </lineage>
</organism>
<dbReference type="AlphaFoldDB" id="A0A9X2TDF9"/>
<dbReference type="Pfam" id="PF02371">
    <property type="entry name" value="Transposase_20"/>
    <property type="match status" value="1"/>
</dbReference>
<dbReference type="InterPro" id="IPR003346">
    <property type="entry name" value="Transposase_20"/>
</dbReference>
<dbReference type="GO" id="GO:0003677">
    <property type="term" value="F:DNA binding"/>
    <property type="evidence" value="ECO:0007669"/>
    <property type="project" value="InterPro"/>
</dbReference>
<evidence type="ECO:0000259" key="3">
    <source>
        <dbReference type="Pfam" id="PF01548"/>
    </source>
</evidence>
<dbReference type="InterPro" id="IPR047650">
    <property type="entry name" value="Transpos_IS110"/>
</dbReference>
<dbReference type="EMBL" id="JANUAE010000001">
    <property type="protein sequence ID" value="MCS3708447.1"/>
    <property type="molecule type" value="Genomic_DNA"/>
</dbReference>
<accession>A0A9X2TDF9</accession>
<dbReference type="PANTHER" id="PTHR33055">
    <property type="entry name" value="TRANSPOSASE FOR INSERTION SEQUENCE ELEMENT IS1111A"/>
    <property type="match status" value="1"/>
</dbReference>
<keyword evidence="1" id="KW-0175">Coiled coil</keyword>
<dbReference type="RefSeq" id="WP_118829583.1">
    <property type="nucleotide sequence ID" value="NZ_CP030363.1"/>
</dbReference>
<dbReference type="GO" id="GO:0004803">
    <property type="term" value="F:transposase activity"/>
    <property type="evidence" value="ECO:0007669"/>
    <property type="project" value="InterPro"/>
</dbReference>
<gene>
    <name evidence="5" type="ORF">GGP61_000034</name>
</gene>
<evidence type="ECO:0000313" key="5">
    <source>
        <dbReference type="EMBL" id="MCS3708447.1"/>
    </source>
</evidence>
<feature type="coiled-coil region" evidence="1">
    <location>
        <begin position="159"/>
        <end position="207"/>
    </location>
</feature>
<reference evidence="5" key="1">
    <citation type="submission" date="2022-08" db="EMBL/GenBank/DDBJ databases">
        <title>Genomic Encyclopedia of Type Strains, Phase V (KMG-V): Genome sequencing to study the core and pangenomes of soil and plant-associated prokaryotes.</title>
        <authorList>
            <person name="Whitman W."/>
        </authorList>
    </citation>
    <scope>NUCLEOTIDE SEQUENCE</scope>
    <source>
        <strain evidence="5">SP3049</strain>
    </source>
</reference>
<dbReference type="NCBIfam" id="NF033542">
    <property type="entry name" value="transpos_IS110"/>
    <property type="match status" value="1"/>
</dbReference>
<evidence type="ECO:0000256" key="1">
    <source>
        <dbReference type="SAM" id="Coils"/>
    </source>
</evidence>
<proteinExistence type="predicted"/>
<dbReference type="InterPro" id="IPR002525">
    <property type="entry name" value="Transp_IS110-like_N"/>
</dbReference>
<comment type="caution">
    <text evidence="5">The sequence shown here is derived from an EMBL/GenBank/DDBJ whole genome shotgun (WGS) entry which is preliminary data.</text>
</comment>
<dbReference type="Proteomes" id="UP001155057">
    <property type="component" value="Unassembled WGS sequence"/>
</dbReference>
<evidence type="ECO:0000256" key="2">
    <source>
        <dbReference type="SAM" id="MobiDB-lite"/>
    </source>
</evidence>
<evidence type="ECO:0000313" key="6">
    <source>
        <dbReference type="Proteomes" id="UP001155057"/>
    </source>
</evidence>
<protein>
    <submittedName>
        <fullName evidence="5">Transposase</fullName>
    </submittedName>
</protein>
<dbReference type="GO" id="GO:0006313">
    <property type="term" value="P:DNA transposition"/>
    <property type="evidence" value="ECO:0007669"/>
    <property type="project" value="InterPro"/>
</dbReference>
<dbReference type="GeneID" id="83729907"/>
<feature type="region of interest" description="Disordered" evidence="2">
    <location>
        <begin position="24"/>
        <end position="57"/>
    </location>
</feature>
<feature type="domain" description="Transposase IS116/IS110/IS902 C-terminal" evidence="4">
    <location>
        <begin position="224"/>
        <end position="308"/>
    </location>
</feature>
<dbReference type="PANTHER" id="PTHR33055:SF3">
    <property type="entry name" value="PUTATIVE TRANSPOSASE FOR IS117-RELATED"/>
    <property type="match status" value="1"/>
</dbReference>
<evidence type="ECO:0000259" key="4">
    <source>
        <dbReference type="Pfam" id="PF02371"/>
    </source>
</evidence>
<name>A0A9X2TDF9_9BACT</name>
<feature type="domain" description="Transposase IS110-like N-terminal" evidence="3">
    <location>
        <begin position="14"/>
        <end position="176"/>
    </location>
</feature>
<dbReference type="Pfam" id="PF01548">
    <property type="entry name" value="DEDD_Tnp_IS110"/>
    <property type="match status" value="1"/>
</dbReference>
<sequence length="359" mass="39861">MTKTASPSLPTTYVGIDVSKDHLDACRKSGDQDPGDQNLGNQSPKEQRDARRFPNTPAGHRRLLGWLATSSSGKVQAVVESTGRYSLDLTLALYEADDTEVMVANPKALRGFAKAQMRRTKTDAVDAAVIADYARRMSFSPWEPPPEATRELRAIARRIQALTVERTREKNRLQSLTDSRSASSVVENDIEVNIRHLKRRINELLRQAMACVNSSEPLTKAYGHLTSVRGIAEKSAVLLLGELAMLPNDMSVREWVAHAGLDPKKWESGTSVNAPERISKIGNARIRRALYMPAHSAIRYEPRVGAFYDKLLRRGKAKMVAVVAVMRKLLHAIYGMLKHGQDFDGEKFYATPETAPSTP</sequence>